<dbReference type="GO" id="GO:0008137">
    <property type="term" value="F:NADH dehydrogenase (ubiquinone) activity"/>
    <property type="evidence" value="ECO:0007669"/>
    <property type="project" value="UniProtKB-EC"/>
</dbReference>
<evidence type="ECO:0000256" key="9">
    <source>
        <dbReference type="ARBA" id="ARBA00022792"/>
    </source>
</evidence>
<evidence type="ECO:0000256" key="1">
    <source>
        <dbReference type="ARBA" id="ARBA00003257"/>
    </source>
</evidence>
<dbReference type="GO" id="GO:0005743">
    <property type="term" value="C:mitochondrial inner membrane"/>
    <property type="evidence" value="ECO:0007669"/>
    <property type="project" value="UniProtKB-SubCell"/>
</dbReference>
<name>A0A410PAC7_EUCSC</name>
<dbReference type="GO" id="GO:0006120">
    <property type="term" value="P:mitochondrial electron transport, NADH to ubiquinone"/>
    <property type="evidence" value="ECO:0007669"/>
    <property type="project" value="InterPro"/>
</dbReference>
<evidence type="ECO:0000256" key="2">
    <source>
        <dbReference type="ARBA" id="ARBA00004448"/>
    </source>
</evidence>
<evidence type="ECO:0000256" key="18">
    <source>
        <dbReference type="RuleBase" id="RU003403"/>
    </source>
</evidence>
<feature type="transmembrane region" description="Helical" evidence="18">
    <location>
        <begin position="313"/>
        <end position="333"/>
    </location>
</feature>
<dbReference type="InterPro" id="IPR001750">
    <property type="entry name" value="ND/Mrp_TM"/>
</dbReference>
<organism evidence="20">
    <name type="scientific">Eucryptorrhynchus scrobiculatus</name>
    <name type="common">Snout weevil</name>
    <name type="synonym">Eucryptorrhynchus chinensis</name>
    <dbReference type="NCBI Taxonomy" id="1552824"/>
    <lineage>
        <taxon>Eukaryota</taxon>
        <taxon>Metazoa</taxon>
        <taxon>Ecdysozoa</taxon>
        <taxon>Arthropoda</taxon>
        <taxon>Hexapoda</taxon>
        <taxon>Insecta</taxon>
        <taxon>Pterygota</taxon>
        <taxon>Neoptera</taxon>
        <taxon>Endopterygota</taxon>
        <taxon>Coleoptera</taxon>
        <taxon>Polyphaga</taxon>
        <taxon>Cucujiformia</taxon>
        <taxon>Curculionidae</taxon>
        <taxon>Cryptorhynchinae</taxon>
        <taxon>Eucryptorrhynchus</taxon>
    </lineage>
</organism>
<geneLocation type="mitochondrion" evidence="20"/>
<evidence type="ECO:0000256" key="12">
    <source>
        <dbReference type="ARBA" id="ARBA00022989"/>
    </source>
</evidence>
<dbReference type="InterPro" id="IPR003917">
    <property type="entry name" value="NADH_UbQ_OxRdtase_chain2"/>
</dbReference>
<dbReference type="EC" id="7.1.1.2" evidence="4 18"/>
<comment type="subcellular location">
    <subcellularLocation>
        <location evidence="2 18">Mitochondrion inner membrane</location>
        <topology evidence="2 18">Multi-pass membrane protein</topology>
    </subcellularLocation>
</comment>
<keyword evidence="12 18" id="KW-1133">Transmembrane helix</keyword>
<keyword evidence="7 18" id="KW-0679">Respiratory chain</keyword>
<evidence type="ECO:0000256" key="17">
    <source>
        <dbReference type="ARBA" id="ARBA00049551"/>
    </source>
</evidence>
<evidence type="ECO:0000256" key="5">
    <source>
        <dbReference type="ARBA" id="ARBA00021008"/>
    </source>
</evidence>
<keyword evidence="14 18" id="KW-0830">Ubiquinone</keyword>
<feature type="transmembrane region" description="Helical" evidence="18">
    <location>
        <begin position="269"/>
        <end position="288"/>
    </location>
</feature>
<keyword evidence="6" id="KW-0813">Transport</keyword>
<gene>
    <name evidence="20" type="primary">nad2</name>
</gene>
<dbReference type="EMBL" id="MG728094">
    <property type="protein sequence ID" value="QAT19770.1"/>
    <property type="molecule type" value="Genomic_DNA"/>
</dbReference>
<feature type="transmembrane region" description="Helical" evidence="18">
    <location>
        <begin position="196"/>
        <end position="217"/>
    </location>
</feature>
<evidence type="ECO:0000256" key="6">
    <source>
        <dbReference type="ARBA" id="ARBA00022448"/>
    </source>
</evidence>
<evidence type="ECO:0000256" key="13">
    <source>
        <dbReference type="ARBA" id="ARBA00023027"/>
    </source>
</evidence>
<keyword evidence="15 18" id="KW-0496">Mitochondrion</keyword>
<dbReference type="PRINTS" id="PR01436">
    <property type="entry name" value="NADHDHGNASE2"/>
</dbReference>
<comment type="similarity">
    <text evidence="3 18">Belongs to the complex I subunit 2 family.</text>
</comment>
<comment type="function">
    <text evidence="18">Core subunit of the mitochondrial membrane respiratory chain NADH dehydrogenase (Complex I) which catalyzes electron transfer from NADH through the respiratory chain, using ubiquinone as an electron acceptor. Essential for the catalytic activity and assembly of complex I.</text>
</comment>
<feature type="transmembrane region" description="Helical" evidence="18">
    <location>
        <begin position="59"/>
        <end position="80"/>
    </location>
</feature>
<evidence type="ECO:0000313" key="20">
    <source>
        <dbReference type="EMBL" id="QAT19770.1"/>
    </source>
</evidence>
<keyword evidence="8 18" id="KW-0812">Transmembrane</keyword>
<proteinExistence type="inferred from homology"/>
<protein>
    <recommendedName>
        <fullName evidence="5 18">NADH-ubiquinone oxidoreductase chain 2</fullName>
        <ecNumber evidence="4 18">7.1.1.2</ecNumber>
    </recommendedName>
</protein>
<keyword evidence="16 18" id="KW-0472">Membrane</keyword>
<evidence type="ECO:0000256" key="11">
    <source>
        <dbReference type="ARBA" id="ARBA00022982"/>
    </source>
</evidence>
<evidence type="ECO:0000256" key="8">
    <source>
        <dbReference type="ARBA" id="ARBA00022692"/>
    </source>
</evidence>
<keyword evidence="13 18" id="KW-0520">NAD</keyword>
<dbReference type="PANTHER" id="PTHR46552">
    <property type="entry name" value="NADH-UBIQUINONE OXIDOREDUCTASE CHAIN 2"/>
    <property type="match status" value="1"/>
</dbReference>
<dbReference type="PANTHER" id="PTHR46552:SF1">
    <property type="entry name" value="NADH-UBIQUINONE OXIDOREDUCTASE CHAIN 2"/>
    <property type="match status" value="1"/>
</dbReference>
<feature type="transmembrane region" description="Helical" evidence="18">
    <location>
        <begin position="237"/>
        <end position="257"/>
    </location>
</feature>
<dbReference type="InterPro" id="IPR050175">
    <property type="entry name" value="Complex_I_Subunit_2"/>
</dbReference>
<keyword evidence="11 18" id="KW-0249">Electron transport</keyword>
<feature type="domain" description="NADH:quinone oxidoreductase/Mrp antiporter transmembrane" evidence="19">
    <location>
        <begin position="24"/>
        <end position="279"/>
    </location>
</feature>
<feature type="transmembrane region" description="Helical" evidence="18">
    <location>
        <begin position="7"/>
        <end position="33"/>
    </location>
</feature>
<evidence type="ECO:0000256" key="4">
    <source>
        <dbReference type="ARBA" id="ARBA00012944"/>
    </source>
</evidence>
<keyword evidence="9 18" id="KW-0999">Mitochondrion inner membrane</keyword>
<feature type="transmembrane region" description="Helical" evidence="18">
    <location>
        <begin position="87"/>
        <end position="112"/>
    </location>
</feature>
<comment type="catalytic activity">
    <reaction evidence="17 18">
        <text>a ubiquinone + NADH + 5 H(+)(in) = a ubiquinol + NAD(+) + 4 H(+)(out)</text>
        <dbReference type="Rhea" id="RHEA:29091"/>
        <dbReference type="Rhea" id="RHEA-COMP:9565"/>
        <dbReference type="Rhea" id="RHEA-COMP:9566"/>
        <dbReference type="ChEBI" id="CHEBI:15378"/>
        <dbReference type="ChEBI" id="CHEBI:16389"/>
        <dbReference type="ChEBI" id="CHEBI:17976"/>
        <dbReference type="ChEBI" id="CHEBI:57540"/>
        <dbReference type="ChEBI" id="CHEBI:57945"/>
        <dbReference type="EC" id="7.1.1.2"/>
    </reaction>
</comment>
<sequence length="336" mass="38793">MMKLSKIMFFNIVAIGTLMTVSSLSWVIAWIGLEVNLMSILPLLKSFNNKYKSESTMKYFITQAMASIMFLFSVIFFVCAKNYSTEVILASSLLLNTTLLLKMGAAPFHFWLPEVVSGLNWDLIFIIITWQKIAPMIILMHTTYTPMFLSFVVILSSLFSGLSSINQTCLRKIIAYSSINHVSWMISAILNSATTWSYYFLIYCIINFNIILILLKYNIYNMSQLSKLFALNKKMKFFFMLNFLSLGGLPPFLGFFPKWMTVNSMINNNYYVLIVMLIIFTLVSLYIYTRITFSSFSINTEESLIKIFNKINYFHFIINLFSLIGLVACNIVVNYF</sequence>
<evidence type="ECO:0000256" key="15">
    <source>
        <dbReference type="ARBA" id="ARBA00023128"/>
    </source>
</evidence>
<comment type="function">
    <text evidence="1">Core subunit of the mitochondrial membrane respiratory chain NADH dehydrogenase (Complex I) that is believed to belong to the minimal assembly required for catalysis. Complex I functions in the transfer of electrons from NADH to the respiratory chain. The immediate electron acceptor for the enzyme is believed to be ubiquinone.</text>
</comment>
<evidence type="ECO:0000259" key="19">
    <source>
        <dbReference type="Pfam" id="PF00361"/>
    </source>
</evidence>
<dbReference type="Pfam" id="PF00361">
    <property type="entry name" value="Proton_antipo_M"/>
    <property type="match status" value="1"/>
</dbReference>
<evidence type="ECO:0000256" key="10">
    <source>
        <dbReference type="ARBA" id="ARBA00022967"/>
    </source>
</evidence>
<keyword evidence="10 18" id="KW-1278">Translocase</keyword>
<accession>A0A410PAC7</accession>
<evidence type="ECO:0000256" key="16">
    <source>
        <dbReference type="ARBA" id="ARBA00023136"/>
    </source>
</evidence>
<feature type="transmembrane region" description="Helical" evidence="18">
    <location>
        <begin position="144"/>
        <end position="161"/>
    </location>
</feature>
<evidence type="ECO:0000256" key="3">
    <source>
        <dbReference type="ARBA" id="ARBA00007012"/>
    </source>
</evidence>
<reference evidence="20" key="1">
    <citation type="submission" date="2017-12" db="EMBL/GenBank/DDBJ databases">
        <authorList>
            <person name="Zhang S."/>
            <person name="Shu J."/>
        </authorList>
    </citation>
    <scope>NUCLEOTIDE SEQUENCE</scope>
</reference>
<dbReference type="AlphaFoldDB" id="A0A410PAC7"/>
<evidence type="ECO:0000256" key="14">
    <source>
        <dbReference type="ARBA" id="ARBA00023075"/>
    </source>
</evidence>
<evidence type="ECO:0000256" key="7">
    <source>
        <dbReference type="ARBA" id="ARBA00022660"/>
    </source>
</evidence>